<dbReference type="EMBL" id="JAHLFS010000057">
    <property type="protein sequence ID" value="MBU3851975.1"/>
    <property type="molecule type" value="Genomic_DNA"/>
</dbReference>
<comment type="subcellular location">
    <subcellularLocation>
        <location evidence="1">Cytoplasm</location>
    </subcellularLocation>
</comment>
<dbReference type="SUPFAM" id="SSF50249">
    <property type="entry name" value="Nucleic acid-binding proteins"/>
    <property type="match status" value="1"/>
</dbReference>
<dbReference type="GO" id="GO:0003676">
    <property type="term" value="F:nucleic acid binding"/>
    <property type="evidence" value="ECO:0007669"/>
    <property type="project" value="InterPro"/>
</dbReference>
<dbReference type="InterPro" id="IPR011129">
    <property type="entry name" value="CSD"/>
</dbReference>
<dbReference type="AlphaFoldDB" id="A0A948TJW5"/>
<evidence type="ECO:0000256" key="1">
    <source>
        <dbReference type="ARBA" id="ARBA00004496"/>
    </source>
</evidence>
<dbReference type="SMART" id="SM00357">
    <property type="entry name" value="CSP"/>
    <property type="match status" value="1"/>
</dbReference>
<dbReference type="Gene3D" id="2.40.50.140">
    <property type="entry name" value="Nucleic acid-binding proteins"/>
    <property type="match status" value="1"/>
</dbReference>
<dbReference type="Gene3D" id="6.20.370.130">
    <property type="match status" value="1"/>
</dbReference>
<comment type="caution">
    <text evidence="4">The sequence shown here is derived from an EMBL/GenBank/DDBJ whole genome shotgun (WGS) entry which is preliminary data.</text>
</comment>
<gene>
    <name evidence="4" type="ORF">H9901_04680</name>
</gene>
<dbReference type="PRINTS" id="PR00050">
    <property type="entry name" value="COLDSHOCK"/>
</dbReference>
<dbReference type="PANTHER" id="PTHR11544">
    <property type="entry name" value="COLD SHOCK DOMAIN CONTAINING PROTEINS"/>
    <property type="match status" value="1"/>
</dbReference>
<dbReference type="Pfam" id="PF00313">
    <property type="entry name" value="CSD"/>
    <property type="match status" value="1"/>
</dbReference>
<dbReference type="GO" id="GO:0005737">
    <property type="term" value="C:cytoplasm"/>
    <property type="evidence" value="ECO:0007669"/>
    <property type="project" value="UniProtKB-SubCell"/>
</dbReference>
<sequence length="67" mass="7491">METGTVKWFNDDKGFGFIKVPDHDDLFVRYNGILGDGHKTLNEGDLVQFETIEGPQGPQAVNVKKIN</sequence>
<name>A0A948TJW5_9LACO</name>
<evidence type="ECO:0000313" key="5">
    <source>
        <dbReference type="Proteomes" id="UP000777303"/>
    </source>
</evidence>
<keyword evidence="2" id="KW-0963">Cytoplasm</keyword>
<dbReference type="InterPro" id="IPR002059">
    <property type="entry name" value="CSP_DNA-bd"/>
</dbReference>
<protein>
    <submittedName>
        <fullName evidence="4">Cold-shock protein</fullName>
    </submittedName>
</protein>
<dbReference type="PIRSF" id="PIRSF002599">
    <property type="entry name" value="Cold_shock_A"/>
    <property type="match status" value="1"/>
</dbReference>
<dbReference type="Proteomes" id="UP000777303">
    <property type="component" value="Unassembled WGS sequence"/>
</dbReference>
<accession>A0A948TJW5</accession>
<dbReference type="PROSITE" id="PS51857">
    <property type="entry name" value="CSD_2"/>
    <property type="match status" value="1"/>
</dbReference>
<evidence type="ECO:0000259" key="3">
    <source>
        <dbReference type="PROSITE" id="PS51857"/>
    </source>
</evidence>
<feature type="domain" description="CSD" evidence="3">
    <location>
        <begin position="1"/>
        <end position="65"/>
    </location>
</feature>
<dbReference type="InterPro" id="IPR012340">
    <property type="entry name" value="NA-bd_OB-fold"/>
</dbReference>
<proteinExistence type="predicted"/>
<evidence type="ECO:0000256" key="2">
    <source>
        <dbReference type="ARBA" id="ARBA00022490"/>
    </source>
</evidence>
<organism evidence="4 5">
    <name type="scientific">Candidatus Paralactobacillus gallistercoris</name>
    <dbReference type="NCBI Taxonomy" id="2838724"/>
    <lineage>
        <taxon>Bacteria</taxon>
        <taxon>Bacillati</taxon>
        <taxon>Bacillota</taxon>
        <taxon>Bacilli</taxon>
        <taxon>Lactobacillales</taxon>
        <taxon>Lactobacillaceae</taxon>
        <taxon>Lactobacillus</taxon>
    </lineage>
</organism>
<dbReference type="InterPro" id="IPR050181">
    <property type="entry name" value="Cold_shock_domain"/>
</dbReference>
<dbReference type="InterPro" id="IPR012156">
    <property type="entry name" value="Cold_shock_CspA"/>
</dbReference>
<dbReference type="CDD" id="cd04458">
    <property type="entry name" value="CSP_CDS"/>
    <property type="match status" value="1"/>
</dbReference>
<evidence type="ECO:0000313" key="4">
    <source>
        <dbReference type="EMBL" id="MBU3851975.1"/>
    </source>
</evidence>
<reference evidence="4" key="2">
    <citation type="submission" date="2021-04" db="EMBL/GenBank/DDBJ databases">
        <authorList>
            <person name="Gilroy R."/>
        </authorList>
    </citation>
    <scope>NUCLEOTIDE SEQUENCE</scope>
    <source>
        <strain evidence="4">F6-6636</strain>
    </source>
</reference>
<reference evidence="4" key="1">
    <citation type="journal article" date="2021" name="PeerJ">
        <title>Extensive microbial diversity within the chicken gut microbiome revealed by metagenomics and culture.</title>
        <authorList>
            <person name="Gilroy R."/>
            <person name="Ravi A."/>
            <person name="Getino M."/>
            <person name="Pursley I."/>
            <person name="Horton D.L."/>
            <person name="Alikhan N.F."/>
            <person name="Baker D."/>
            <person name="Gharbi K."/>
            <person name="Hall N."/>
            <person name="Watson M."/>
            <person name="Adriaenssens E.M."/>
            <person name="Foster-Nyarko E."/>
            <person name="Jarju S."/>
            <person name="Secka A."/>
            <person name="Antonio M."/>
            <person name="Oren A."/>
            <person name="Chaudhuri R.R."/>
            <person name="La Ragione R."/>
            <person name="Hildebrand F."/>
            <person name="Pallen M.J."/>
        </authorList>
    </citation>
    <scope>NUCLEOTIDE SEQUENCE</scope>
    <source>
        <strain evidence="4">F6-6636</strain>
    </source>
</reference>